<accession>A0A7Z0SFK1</accession>
<dbReference type="GO" id="GO:0005829">
    <property type="term" value="C:cytosol"/>
    <property type="evidence" value="ECO:0007669"/>
    <property type="project" value="TreeGrafter"/>
</dbReference>
<dbReference type="InterPro" id="IPR006195">
    <property type="entry name" value="aa-tRNA-synth_II"/>
</dbReference>
<evidence type="ECO:0000313" key="7">
    <source>
        <dbReference type="EMBL" id="NYT47485.1"/>
    </source>
</evidence>
<proteinExistence type="predicted"/>
<dbReference type="PANTHER" id="PTHR42918">
    <property type="entry name" value="LYSYL-TRNA SYNTHETASE"/>
    <property type="match status" value="1"/>
</dbReference>
<dbReference type="GO" id="GO:0005524">
    <property type="term" value="F:ATP binding"/>
    <property type="evidence" value="ECO:0007669"/>
    <property type="project" value="UniProtKB-KW"/>
</dbReference>
<dbReference type="Proteomes" id="UP000537890">
    <property type="component" value="Unassembled WGS sequence"/>
</dbReference>
<comment type="subunit">
    <text evidence="1">Homodimer.</text>
</comment>
<protein>
    <submittedName>
        <fullName evidence="7">EF-P lysine aminoacylase GenX</fullName>
    </submittedName>
</protein>
<evidence type="ECO:0000259" key="6">
    <source>
        <dbReference type="PROSITE" id="PS50862"/>
    </source>
</evidence>
<dbReference type="InterPro" id="IPR045864">
    <property type="entry name" value="aa-tRNA-synth_II/BPL/LPL"/>
</dbReference>
<dbReference type="Gene3D" id="3.30.930.10">
    <property type="entry name" value="Bira Bifunctional Protein, Domain 2"/>
    <property type="match status" value="1"/>
</dbReference>
<dbReference type="AlphaFoldDB" id="A0A7Z0SFK1"/>
<evidence type="ECO:0000256" key="4">
    <source>
        <dbReference type="ARBA" id="ARBA00022840"/>
    </source>
</evidence>
<dbReference type="InterPro" id="IPR004525">
    <property type="entry name" value="EpmA"/>
</dbReference>
<dbReference type="GO" id="GO:0000049">
    <property type="term" value="F:tRNA binding"/>
    <property type="evidence" value="ECO:0007669"/>
    <property type="project" value="TreeGrafter"/>
</dbReference>
<organism evidence="7 8">
    <name type="scientific">Candidatus Methanofishera endochildressiae</name>
    <dbReference type="NCBI Taxonomy" id="2738884"/>
    <lineage>
        <taxon>Bacteria</taxon>
        <taxon>Pseudomonadati</taxon>
        <taxon>Pseudomonadota</taxon>
        <taxon>Gammaproteobacteria</taxon>
        <taxon>Candidatus Methanofishera</taxon>
    </lineage>
</organism>
<evidence type="ECO:0000256" key="2">
    <source>
        <dbReference type="ARBA" id="ARBA00022598"/>
    </source>
</evidence>
<evidence type="ECO:0000256" key="1">
    <source>
        <dbReference type="ARBA" id="ARBA00011738"/>
    </source>
</evidence>
<dbReference type="GO" id="GO:0004824">
    <property type="term" value="F:lysine-tRNA ligase activity"/>
    <property type="evidence" value="ECO:0007669"/>
    <property type="project" value="InterPro"/>
</dbReference>
<gene>
    <name evidence="7" type="primary">genX</name>
    <name evidence="7" type="ORF">H0A75_07845</name>
</gene>
<comment type="catalytic activity">
    <reaction evidence="5">
        <text>D-beta-lysine + L-lysyl-[protein] + ATP = N(6)-((3R)-3,6-diaminohexanoyl)-L-lysyl-[protein] + AMP + diphosphate + H(+)</text>
        <dbReference type="Rhea" id="RHEA:83435"/>
        <dbReference type="Rhea" id="RHEA-COMP:9752"/>
        <dbReference type="Rhea" id="RHEA-COMP:20131"/>
        <dbReference type="ChEBI" id="CHEBI:15378"/>
        <dbReference type="ChEBI" id="CHEBI:29969"/>
        <dbReference type="ChEBI" id="CHEBI:30616"/>
        <dbReference type="ChEBI" id="CHEBI:33019"/>
        <dbReference type="ChEBI" id="CHEBI:84138"/>
        <dbReference type="ChEBI" id="CHEBI:156053"/>
        <dbReference type="ChEBI" id="CHEBI:456215"/>
    </reaction>
    <physiologicalReaction direction="left-to-right" evidence="5">
        <dbReference type="Rhea" id="RHEA:83436"/>
    </physiologicalReaction>
</comment>
<evidence type="ECO:0000256" key="3">
    <source>
        <dbReference type="ARBA" id="ARBA00022741"/>
    </source>
</evidence>
<dbReference type="PANTHER" id="PTHR42918:SF6">
    <property type="entry name" value="ELONGATION FACTOR P--(R)-BETA-LYSINE LIGASE"/>
    <property type="match status" value="1"/>
</dbReference>
<dbReference type="PROSITE" id="PS50862">
    <property type="entry name" value="AA_TRNA_LIGASE_II"/>
    <property type="match status" value="1"/>
</dbReference>
<dbReference type="InterPro" id="IPR004364">
    <property type="entry name" value="Aa-tRNA-synt_II"/>
</dbReference>
<sequence>MTYAWQPACSIELIRLRARVLHEIRRFFYAENVLEVETPILCQAIGTDPFLDFFSTAEFTGKQPSLYLQTSPEFAMKRLLAAQTGSIYQITKAFRKGIRRLHNPEFSMLEWYRVGYDLRQLMDDAELLLGMLLPEEYFSGPATRLCYADVFQQYTGLNALQFDLECYQLVAENRGLVDAIRLCADDHSSWLDFLFSHIVQDQLVKYAVCMVYDYPACLPSLARLNTDNPLTVARVEVFINGIELANGYCELADPLQQRQRFEQEILIRERNGAERVQQDERFLAALQNGLPDCSGIAIGLDRLLMIISQKNHINEVLAFPIDNA</sequence>
<comment type="caution">
    <text evidence="7">The sequence shown here is derived from an EMBL/GenBank/DDBJ whole genome shotgun (WGS) entry which is preliminary data.</text>
</comment>
<dbReference type="GO" id="GO:0006430">
    <property type="term" value="P:lysyl-tRNA aminoacylation"/>
    <property type="evidence" value="ECO:0007669"/>
    <property type="project" value="InterPro"/>
</dbReference>
<dbReference type="Pfam" id="PF00152">
    <property type="entry name" value="tRNA-synt_2"/>
    <property type="match status" value="1"/>
</dbReference>
<evidence type="ECO:0000256" key="5">
    <source>
        <dbReference type="ARBA" id="ARBA00052794"/>
    </source>
</evidence>
<reference evidence="7 8" key="1">
    <citation type="submission" date="2020-05" db="EMBL/GenBank/DDBJ databases">
        <title>Horizontal transmission and recombination maintain forever young bacterial symbiont genomes.</title>
        <authorList>
            <person name="Russell S.L."/>
            <person name="Pepper-Tunick E."/>
            <person name="Svedberg J."/>
            <person name="Byrne A."/>
            <person name="Ruelas Castillo J."/>
            <person name="Vollmers C."/>
            <person name="Beinart R.A."/>
            <person name="Corbett-Detig R."/>
        </authorList>
    </citation>
    <scope>NUCLEOTIDE SEQUENCE [LARGE SCALE GENOMIC DNA]</scope>
    <source>
        <strain evidence="7">4727-3</strain>
    </source>
</reference>
<dbReference type="NCBIfam" id="NF006828">
    <property type="entry name" value="PRK09350.1"/>
    <property type="match status" value="1"/>
</dbReference>
<keyword evidence="2" id="KW-0436">Ligase</keyword>
<keyword evidence="3" id="KW-0547">Nucleotide-binding</keyword>
<evidence type="ECO:0000313" key="8">
    <source>
        <dbReference type="Proteomes" id="UP000537890"/>
    </source>
</evidence>
<feature type="domain" description="Aminoacyl-transfer RNA synthetases class-II family profile" evidence="6">
    <location>
        <begin position="14"/>
        <end position="320"/>
    </location>
</feature>
<keyword evidence="4" id="KW-0067">ATP-binding</keyword>
<dbReference type="FunFam" id="3.30.930.10:FF:000017">
    <property type="entry name" value="Elongation factor P--(R)-beta-lysine ligase"/>
    <property type="match status" value="1"/>
</dbReference>
<dbReference type="SUPFAM" id="SSF55681">
    <property type="entry name" value="Class II aaRS and biotin synthetases"/>
    <property type="match status" value="1"/>
</dbReference>
<dbReference type="NCBIfam" id="TIGR00462">
    <property type="entry name" value="genX"/>
    <property type="match status" value="1"/>
</dbReference>
<dbReference type="EMBL" id="JACCHS010000161">
    <property type="protein sequence ID" value="NYT47485.1"/>
    <property type="molecule type" value="Genomic_DNA"/>
</dbReference>
<name>A0A7Z0SFK1_9GAMM</name>